<reference evidence="2" key="2">
    <citation type="submission" date="2018-05" db="EMBL/GenBank/DDBJ databases">
        <title>OgluRS3 (Oryza glumaepatula Reference Sequence Version 3).</title>
        <authorList>
            <person name="Zhang J."/>
            <person name="Kudrna D."/>
            <person name="Lee S."/>
            <person name="Talag J."/>
            <person name="Welchert J."/>
            <person name="Wing R.A."/>
        </authorList>
    </citation>
    <scope>NUCLEOTIDE SEQUENCE [LARGE SCALE GENOMIC DNA]</scope>
</reference>
<dbReference type="HOGENOM" id="CLU_2945497_0_0_1"/>
<name>A0A0E0ART4_9ORYZ</name>
<evidence type="ECO:0000313" key="3">
    <source>
        <dbReference type="Proteomes" id="UP000026961"/>
    </source>
</evidence>
<dbReference type="Gramene" id="OGLUM08G05650.1">
    <property type="protein sequence ID" value="OGLUM08G05650.1"/>
    <property type="gene ID" value="OGLUM08G05650"/>
</dbReference>
<accession>A0A0E0ART4</accession>
<evidence type="ECO:0000313" key="2">
    <source>
        <dbReference type="EnsemblPlants" id="OGLUM08G05650.1"/>
    </source>
</evidence>
<dbReference type="EnsemblPlants" id="OGLUM08G05650.1">
    <property type="protein sequence ID" value="OGLUM08G05650.1"/>
    <property type="gene ID" value="OGLUM08G05650"/>
</dbReference>
<evidence type="ECO:0000256" key="1">
    <source>
        <dbReference type="SAM" id="MobiDB-lite"/>
    </source>
</evidence>
<proteinExistence type="predicted"/>
<feature type="region of interest" description="Disordered" evidence="1">
    <location>
        <begin position="37"/>
        <end position="60"/>
    </location>
</feature>
<dbReference type="Proteomes" id="UP000026961">
    <property type="component" value="Chromosome 8"/>
</dbReference>
<organism evidence="2">
    <name type="scientific">Oryza glumipatula</name>
    <dbReference type="NCBI Taxonomy" id="40148"/>
    <lineage>
        <taxon>Eukaryota</taxon>
        <taxon>Viridiplantae</taxon>
        <taxon>Streptophyta</taxon>
        <taxon>Embryophyta</taxon>
        <taxon>Tracheophyta</taxon>
        <taxon>Spermatophyta</taxon>
        <taxon>Magnoliopsida</taxon>
        <taxon>Liliopsida</taxon>
        <taxon>Poales</taxon>
        <taxon>Poaceae</taxon>
        <taxon>BOP clade</taxon>
        <taxon>Oryzoideae</taxon>
        <taxon>Oryzeae</taxon>
        <taxon>Oryzinae</taxon>
        <taxon>Oryza</taxon>
    </lineage>
</organism>
<sequence>MLIQYSDVIRGMNGTIQENQKLCCIEQYPAPGTARERERAQDGVGVDHQRDLISRSCDDA</sequence>
<keyword evidence="3" id="KW-1185">Reference proteome</keyword>
<reference evidence="2" key="1">
    <citation type="submission" date="2015-04" db="UniProtKB">
        <authorList>
            <consortium name="EnsemblPlants"/>
        </authorList>
    </citation>
    <scope>IDENTIFICATION</scope>
</reference>
<protein>
    <submittedName>
        <fullName evidence="2">Uncharacterized protein</fullName>
    </submittedName>
</protein>
<dbReference type="AlphaFoldDB" id="A0A0E0ART4"/>